<proteinExistence type="inferred from homology"/>
<dbReference type="InterPro" id="IPR020556">
    <property type="entry name" value="Amidase_CS"/>
</dbReference>
<evidence type="ECO:0000313" key="4">
    <source>
        <dbReference type="Proteomes" id="UP000253551"/>
    </source>
</evidence>
<dbReference type="PROSITE" id="PS00571">
    <property type="entry name" value="AMIDASES"/>
    <property type="match status" value="1"/>
</dbReference>
<organism evidence="3 4">
    <name type="scientific">Rhizopus stolonifer</name>
    <name type="common">Rhizopus nigricans</name>
    <dbReference type="NCBI Taxonomy" id="4846"/>
    <lineage>
        <taxon>Eukaryota</taxon>
        <taxon>Fungi</taxon>
        <taxon>Fungi incertae sedis</taxon>
        <taxon>Mucoromycota</taxon>
        <taxon>Mucoromycotina</taxon>
        <taxon>Mucoromycetes</taxon>
        <taxon>Mucorales</taxon>
        <taxon>Mucorineae</taxon>
        <taxon>Rhizopodaceae</taxon>
        <taxon>Rhizopus</taxon>
    </lineage>
</organism>
<dbReference type="EMBL" id="PJQM01000665">
    <property type="protein sequence ID" value="RCI04494.1"/>
    <property type="molecule type" value="Genomic_DNA"/>
</dbReference>
<gene>
    <name evidence="3" type="ORF">CU098_010234</name>
</gene>
<reference evidence="3 4" key="1">
    <citation type="journal article" date="2018" name="G3 (Bethesda)">
        <title>Phylogenetic and Phylogenomic Definition of Rhizopus Species.</title>
        <authorList>
            <person name="Gryganskyi A.P."/>
            <person name="Golan J."/>
            <person name="Dolatabadi S."/>
            <person name="Mondo S."/>
            <person name="Robb S."/>
            <person name="Idnurm A."/>
            <person name="Muszewska A."/>
            <person name="Steczkiewicz K."/>
            <person name="Masonjones S."/>
            <person name="Liao H.L."/>
            <person name="Gajdeczka M.T."/>
            <person name="Anike F."/>
            <person name="Vuek A."/>
            <person name="Anishchenko I.M."/>
            <person name="Voigt K."/>
            <person name="de Hoog G.S."/>
            <person name="Smith M.E."/>
            <person name="Heitman J."/>
            <person name="Vilgalys R."/>
            <person name="Stajich J.E."/>
        </authorList>
    </citation>
    <scope>NUCLEOTIDE SEQUENCE [LARGE SCALE GENOMIC DNA]</scope>
    <source>
        <strain evidence="3 4">LSU 92-RS-03</strain>
    </source>
</reference>
<dbReference type="InterPro" id="IPR000120">
    <property type="entry name" value="Amidase"/>
</dbReference>
<evidence type="ECO:0000313" key="3">
    <source>
        <dbReference type="EMBL" id="RCI04494.1"/>
    </source>
</evidence>
<keyword evidence="4" id="KW-1185">Reference proteome</keyword>
<dbReference type="PANTHER" id="PTHR11895">
    <property type="entry name" value="TRANSAMIDASE"/>
    <property type="match status" value="1"/>
</dbReference>
<dbReference type="AlphaFoldDB" id="A0A367KQK8"/>
<comment type="similarity">
    <text evidence="1">Belongs to the amidase family.</text>
</comment>
<evidence type="ECO:0000259" key="2">
    <source>
        <dbReference type="Pfam" id="PF01425"/>
    </source>
</evidence>
<sequence length="557" mass="61382">MRTENKEFEAPELYGYPLLAAAKLLDYLPFVRQKVASDALLHKHRDRTDIQDPPTMLSIPLDLVNSGNTENTTFVSKLNPEHKSVSPFLSFWDYHTAYSEFKTTPTQVAQALKSKLDQSKDMHWIRFYVDDLMEQAERSSQRYKQEAPLSQMDGVFVAIKEELDIQGLETKVGTCFVDDGQPAKEDATLVTKLREAGAIIVGSTVMNELGWDTFTVNPNTGIPKNPYGSTHSCGGSSGGSGGCVAGGLVPVSIGADGGGSIRIPSSFCGLYGLKTTYARVSGYGGALIDPSLGAYGPIAATADDMTLTYAIIAGPDPKDPSSLIQPPVSIQDYDRYQDLSDLTVGVFPSWARDAVEPAILDKLDYFRQQLEKLGAKFVEIEIPDLDLSAHAHTVTICSEMFNFASKHYANHHRFLPHTRIMIGTSSTLDGRDYVRAQQIRTRMMNHVRNVFKKVDLILCPSTAQVSPEIPQKAHSYGMSNARLTTQSMIFCTLGNLTGIPAVSVPAGFHQNMPVGLQFMASWYHEALLCRIAKACERVPGVERKRPQDIWYADDLLK</sequence>
<dbReference type="SUPFAM" id="SSF75304">
    <property type="entry name" value="Amidase signature (AS) enzymes"/>
    <property type="match status" value="1"/>
</dbReference>
<comment type="caution">
    <text evidence="3">The sequence shown here is derived from an EMBL/GenBank/DDBJ whole genome shotgun (WGS) entry which is preliminary data.</text>
</comment>
<evidence type="ECO:0000256" key="1">
    <source>
        <dbReference type="ARBA" id="ARBA00009199"/>
    </source>
</evidence>
<accession>A0A367KQK8</accession>
<dbReference type="OrthoDB" id="566138at2759"/>
<dbReference type="InterPro" id="IPR023631">
    <property type="entry name" value="Amidase_dom"/>
</dbReference>
<protein>
    <recommendedName>
        <fullName evidence="2">Amidase domain-containing protein</fullName>
    </recommendedName>
</protein>
<dbReference type="PANTHER" id="PTHR11895:SF67">
    <property type="entry name" value="AMIDASE DOMAIN-CONTAINING PROTEIN"/>
    <property type="match status" value="1"/>
</dbReference>
<name>A0A367KQK8_RHIST</name>
<dbReference type="STRING" id="4846.A0A367KQK8"/>
<dbReference type="Gene3D" id="3.90.1300.10">
    <property type="entry name" value="Amidase signature (AS) domain"/>
    <property type="match status" value="1"/>
</dbReference>
<dbReference type="GO" id="GO:0003824">
    <property type="term" value="F:catalytic activity"/>
    <property type="evidence" value="ECO:0007669"/>
    <property type="project" value="InterPro"/>
</dbReference>
<dbReference type="InterPro" id="IPR036928">
    <property type="entry name" value="AS_sf"/>
</dbReference>
<dbReference type="Pfam" id="PF01425">
    <property type="entry name" value="Amidase"/>
    <property type="match status" value="1"/>
</dbReference>
<feature type="domain" description="Amidase" evidence="2">
    <location>
        <begin position="112"/>
        <end position="529"/>
    </location>
</feature>
<dbReference type="Proteomes" id="UP000253551">
    <property type="component" value="Unassembled WGS sequence"/>
</dbReference>